<evidence type="ECO:0000256" key="1">
    <source>
        <dbReference type="SAM" id="MobiDB-lite"/>
    </source>
</evidence>
<feature type="compositionally biased region" description="Acidic residues" evidence="1">
    <location>
        <begin position="45"/>
        <end position="55"/>
    </location>
</feature>
<evidence type="ECO:0000313" key="3">
    <source>
        <dbReference type="EMBL" id="KAG6493157.1"/>
    </source>
</evidence>
<protein>
    <recommendedName>
        <fullName evidence="2">Casein kinase substrate phosphoprotein PP28 domain-containing protein</fullName>
    </recommendedName>
</protein>
<name>A0A8J5KRW0_ZINOF</name>
<dbReference type="Pfam" id="PF10252">
    <property type="entry name" value="PP28"/>
    <property type="match status" value="1"/>
</dbReference>
<dbReference type="PANTHER" id="PTHR22055">
    <property type="entry name" value="28 KDA HEAT- AND ACID-STABLE PHOSPHOPROTEIN PDGF-ASSOCIATED PROTEIN"/>
    <property type="match status" value="1"/>
</dbReference>
<feature type="region of interest" description="Disordered" evidence="1">
    <location>
        <begin position="1"/>
        <end position="103"/>
    </location>
</feature>
<organism evidence="3 4">
    <name type="scientific">Zingiber officinale</name>
    <name type="common">Ginger</name>
    <name type="synonym">Amomum zingiber</name>
    <dbReference type="NCBI Taxonomy" id="94328"/>
    <lineage>
        <taxon>Eukaryota</taxon>
        <taxon>Viridiplantae</taxon>
        <taxon>Streptophyta</taxon>
        <taxon>Embryophyta</taxon>
        <taxon>Tracheophyta</taxon>
        <taxon>Spermatophyta</taxon>
        <taxon>Magnoliopsida</taxon>
        <taxon>Liliopsida</taxon>
        <taxon>Zingiberales</taxon>
        <taxon>Zingiberaceae</taxon>
        <taxon>Zingiber</taxon>
    </lineage>
</organism>
<dbReference type="InterPro" id="IPR039876">
    <property type="entry name" value="HAP28"/>
</dbReference>
<feature type="compositionally biased region" description="Basic and acidic residues" evidence="1">
    <location>
        <begin position="81"/>
        <end position="103"/>
    </location>
</feature>
<proteinExistence type="predicted"/>
<evidence type="ECO:0000313" key="4">
    <source>
        <dbReference type="Proteomes" id="UP000734854"/>
    </source>
</evidence>
<sequence>MGRGKFKAKPTGRRNFSTLEELEAGRSARPRSFKQEQIVQNKQEDSDESGEESGDIVERRKGTIPFIEIENPNLVKPRSSKAKETNLEEPIELSRREREEIEKQRAHERYMKLQEQGKTEQSRKDLERLALVRRQRAEAAKKRVEEKAARELKKAGTQT</sequence>
<feature type="compositionally biased region" description="Basic residues" evidence="1">
    <location>
        <begin position="1"/>
        <end position="12"/>
    </location>
</feature>
<dbReference type="OrthoDB" id="21120at2759"/>
<comment type="caution">
    <text evidence="3">The sequence shown here is derived from an EMBL/GenBank/DDBJ whole genome shotgun (WGS) entry which is preliminary data.</text>
</comment>
<feature type="domain" description="Casein kinase substrate phosphoprotein PP28" evidence="2">
    <location>
        <begin position="71"/>
        <end position="148"/>
    </location>
</feature>
<reference evidence="3 4" key="1">
    <citation type="submission" date="2020-08" db="EMBL/GenBank/DDBJ databases">
        <title>Plant Genome Project.</title>
        <authorList>
            <person name="Zhang R.-G."/>
        </authorList>
    </citation>
    <scope>NUCLEOTIDE SEQUENCE [LARGE SCALE GENOMIC DNA]</scope>
    <source>
        <tissue evidence="3">Rhizome</tissue>
    </source>
</reference>
<feature type="region of interest" description="Disordered" evidence="1">
    <location>
        <begin position="137"/>
        <end position="159"/>
    </location>
</feature>
<accession>A0A8J5KRW0</accession>
<dbReference type="Proteomes" id="UP000734854">
    <property type="component" value="Unassembled WGS sequence"/>
</dbReference>
<dbReference type="AlphaFoldDB" id="A0A8J5KRW0"/>
<evidence type="ECO:0000259" key="2">
    <source>
        <dbReference type="Pfam" id="PF10252"/>
    </source>
</evidence>
<keyword evidence="4" id="KW-1185">Reference proteome</keyword>
<gene>
    <name evidence="3" type="ORF">ZIOFF_048134</name>
</gene>
<dbReference type="InterPro" id="IPR019380">
    <property type="entry name" value="Casein_kinase_sb_PP28"/>
</dbReference>
<dbReference type="EMBL" id="JACMSC010000013">
    <property type="protein sequence ID" value="KAG6493157.1"/>
    <property type="molecule type" value="Genomic_DNA"/>
</dbReference>